<organism evidence="4 5">
    <name type="scientific">Candidatus Halobonum tyrrellensis G22</name>
    <dbReference type="NCBI Taxonomy" id="1324957"/>
    <lineage>
        <taxon>Archaea</taxon>
        <taxon>Methanobacteriati</taxon>
        <taxon>Methanobacteriota</taxon>
        <taxon>Stenosarchaea group</taxon>
        <taxon>Halobacteria</taxon>
        <taxon>Halobacteriales</taxon>
        <taxon>Haloferacaceae</taxon>
        <taxon>Candidatus Halobonum</taxon>
    </lineage>
</organism>
<dbReference type="Proteomes" id="UP000017840">
    <property type="component" value="Unassembled WGS sequence"/>
</dbReference>
<keyword evidence="1" id="KW-0805">Transcription regulation</keyword>
<keyword evidence="2" id="KW-0804">Transcription</keyword>
<dbReference type="PROSITE" id="PS51459">
    <property type="entry name" value="FIDO"/>
    <property type="match status" value="1"/>
</dbReference>
<dbReference type="Pfam" id="PF02661">
    <property type="entry name" value="Fic"/>
    <property type="match status" value="1"/>
</dbReference>
<evidence type="ECO:0000313" key="4">
    <source>
        <dbReference type="EMBL" id="ESP89306.1"/>
    </source>
</evidence>
<dbReference type="Pfam" id="PF13784">
    <property type="entry name" value="Fic_N"/>
    <property type="match status" value="1"/>
</dbReference>
<dbReference type="GO" id="GO:0003700">
    <property type="term" value="F:DNA-binding transcription factor activity"/>
    <property type="evidence" value="ECO:0007669"/>
    <property type="project" value="InterPro"/>
</dbReference>
<dbReference type="InterPro" id="IPR026287">
    <property type="entry name" value="SoFic-like"/>
</dbReference>
<dbReference type="Gene3D" id="1.10.10.10">
    <property type="entry name" value="Winged helix-like DNA-binding domain superfamily/Winged helix DNA-binding domain"/>
    <property type="match status" value="1"/>
</dbReference>
<dbReference type="EMBL" id="ASGZ01000013">
    <property type="protein sequence ID" value="ESP89306.1"/>
    <property type="molecule type" value="Genomic_DNA"/>
</dbReference>
<accession>V4GW00</accession>
<name>V4GW00_9EURY</name>
<reference evidence="4 5" key="1">
    <citation type="journal article" date="2013" name="Genome Announc.">
        <title>Draft Genome Sequence of 'Candidatus Halobonum tyrrellensis' Strain G22, Isolated from the Hypersaline Waters of Lake Tyrrell, Australia.</title>
        <authorList>
            <person name="Ugalde J.A."/>
            <person name="Narasingarao P."/>
            <person name="Kuo S."/>
            <person name="Podell S."/>
            <person name="Allen E.E."/>
        </authorList>
    </citation>
    <scope>NUCLEOTIDE SEQUENCE [LARGE SCALE GENOMIC DNA]</scope>
    <source>
        <strain evidence="4 5">G22</strain>
    </source>
</reference>
<evidence type="ECO:0000256" key="2">
    <source>
        <dbReference type="ARBA" id="ARBA00023163"/>
    </source>
</evidence>
<protein>
    <submittedName>
        <fullName evidence="4">Filamentation induced by cAMP protein Fic</fullName>
    </submittedName>
</protein>
<dbReference type="eggNOG" id="arCOG03110">
    <property type="taxonomic scope" value="Archaea"/>
</dbReference>
<dbReference type="InterPro" id="IPR003812">
    <property type="entry name" value="Fido"/>
</dbReference>
<evidence type="ECO:0000313" key="5">
    <source>
        <dbReference type="Proteomes" id="UP000017840"/>
    </source>
</evidence>
<dbReference type="InterPro" id="IPR025758">
    <property type="entry name" value="Fic/DOC_N"/>
</dbReference>
<dbReference type="InterPro" id="IPR036388">
    <property type="entry name" value="WH-like_DNA-bd_sf"/>
</dbReference>
<comment type="caution">
    <text evidence="4">The sequence shown here is derived from an EMBL/GenBank/DDBJ whole genome shotgun (WGS) entry which is preliminary data.</text>
</comment>
<proteinExistence type="predicted"/>
<dbReference type="Pfam" id="PF08220">
    <property type="entry name" value="HTH_DeoR"/>
    <property type="match status" value="1"/>
</dbReference>
<dbReference type="PANTHER" id="PTHR13504:SF38">
    <property type="entry name" value="FIDO DOMAIN-CONTAINING PROTEIN"/>
    <property type="match status" value="1"/>
</dbReference>
<dbReference type="AlphaFoldDB" id="V4GW00"/>
<keyword evidence="5" id="KW-1185">Reference proteome</keyword>
<sequence>MEGIGDETETSPLLYTTMVRREAVESVVLEGADIELEDVFRTRELGGGGTVQKDVQEALNYERTISEGADRVTEGGEISLALIRELHRMLMDGVRGHCEHPGEFRAKPMNLPPASAFSEPFVPPAPNRIPELMANLEEYVNTNSSYHDLLEFAIVHYQFETVHPFEDGNGRLGRILITLQLVQRGYLTRPLLYPSAYFNQHKIEYANRMREVSEYGEWLPWLRFFVEGIRTQAAEAVERTSELRDLRREYERRYGREKTAADRLAMRLFKRPYVTANDVADLLAVSGQTARNAISELVDQDVLVETTGKQRYQEFKAVDIFEVLSRPMDSA</sequence>
<dbReference type="PANTHER" id="PTHR13504">
    <property type="entry name" value="FIDO DOMAIN-CONTAINING PROTEIN DDB_G0283145"/>
    <property type="match status" value="1"/>
</dbReference>
<dbReference type="PIRSF" id="PIRSF038925">
    <property type="entry name" value="AMP-prot_trans"/>
    <property type="match status" value="1"/>
</dbReference>
<dbReference type="InterPro" id="IPR040198">
    <property type="entry name" value="Fido_containing"/>
</dbReference>
<dbReference type="STRING" id="1324957.K933_04791"/>
<dbReference type="InterPro" id="IPR001034">
    <property type="entry name" value="DeoR_HTH"/>
</dbReference>
<dbReference type="InterPro" id="IPR036597">
    <property type="entry name" value="Fido-like_dom_sf"/>
</dbReference>
<evidence type="ECO:0000259" key="3">
    <source>
        <dbReference type="PROSITE" id="PS51459"/>
    </source>
</evidence>
<feature type="domain" description="Fido" evidence="3">
    <location>
        <begin position="78"/>
        <end position="227"/>
    </location>
</feature>
<dbReference type="Gene3D" id="1.10.3290.10">
    <property type="entry name" value="Fido-like domain"/>
    <property type="match status" value="1"/>
</dbReference>
<evidence type="ECO:0000256" key="1">
    <source>
        <dbReference type="ARBA" id="ARBA00023015"/>
    </source>
</evidence>
<dbReference type="SUPFAM" id="SSF140931">
    <property type="entry name" value="Fic-like"/>
    <property type="match status" value="1"/>
</dbReference>
<gene>
    <name evidence="4" type="ORF">K933_04791</name>
</gene>